<evidence type="ECO:0000256" key="4">
    <source>
        <dbReference type="ARBA" id="ARBA00022679"/>
    </source>
</evidence>
<organism evidence="12 13">
    <name type="scientific">Tepiditoga spiralis</name>
    <dbReference type="NCBI Taxonomy" id="2108365"/>
    <lineage>
        <taxon>Bacteria</taxon>
        <taxon>Thermotogati</taxon>
        <taxon>Thermotogota</taxon>
        <taxon>Thermotogae</taxon>
        <taxon>Petrotogales</taxon>
        <taxon>Petrotogaceae</taxon>
        <taxon>Tepiditoga</taxon>
    </lineage>
</organism>
<reference evidence="12 13" key="1">
    <citation type="submission" date="2018-06" db="EMBL/GenBank/DDBJ databases">
        <title>Genome sequencing of Oceanotoga sp. sy52.</title>
        <authorList>
            <person name="Mori K."/>
        </authorList>
    </citation>
    <scope>NUCLEOTIDE SEQUENCE [LARGE SCALE GENOMIC DNA]</scope>
    <source>
        <strain evidence="13">sy52</strain>
    </source>
</reference>
<evidence type="ECO:0000256" key="5">
    <source>
        <dbReference type="ARBA" id="ARBA00022741"/>
    </source>
</evidence>
<feature type="transmembrane region" description="Helical" evidence="10">
    <location>
        <begin position="133"/>
        <end position="154"/>
    </location>
</feature>
<dbReference type="EMBL" id="AP018712">
    <property type="protein sequence ID" value="BBE31568.1"/>
    <property type="molecule type" value="Genomic_DNA"/>
</dbReference>
<evidence type="ECO:0000256" key="8">
    <source>
        <dbReference type="ARBA" id="ARBA00023012"/>
    </source>
</evidence>
<sequence length="382" mass="44943">MKKKIFFSIKFLILILVILTLYTNFIYFIGKFFLYTTFLIIVFINDILRTSYFLKKKIIYFSSISFSLLSITYISTFVNGDAIFLFYLYLYEFIIINKNKKYLLLHIFLYVFMSTKELMNYTDFNFITLWKNYGFSILTNYIIYFLIIFALITLKNQYHERKKAEKLNVELKKSLKTIADLSIEKERNRIAQEMHDSIGHKLSALIMRLDYIEKIIDIDAKKAKEHILKSQEISRSTMKSLREAVYALKENEQFYSLSDSINKLIKNIKIENIEIDFKYSKEINNIDLDIQNIIYKTVMESLTNSIKHGKPSKINLNILKNNNEITLNIKDNGIGCLNIQKSTGLNGIEERIKKVNGQVIFNSLNKEGFETKIVIPLMEGLK</sequence>
<feature type="transmembrane region" description="Helical" evidence="10">
    <location>
        <begin position="102"/>
        <end position="121"/>
    </location>
</feature>
<dbReference type="InterPro" id="IPR011712">
    <property type="entry name" value="Sig_transdc_His_kin_sub3_dim/P"/>
</dbReference>
<evidence type="ECO:0000259" key="11">
    <source>
        <dbReference type="Pfam" id="PF07730"/>
    </source>
</evidence>
<keyword evidence="6 12" id="KW-0418">Kinase</keyword>
<feature type="coiled-coil region" evidence="9">
    <location>
        <begin position="154"/>
        <end position="184"/>
    </location>
</feature>
<evidence type="ECO:0000256" key="1">
    <source>
        <dbReference type="ARBA" id="ARBA00000085"/>
    </source>
</evidence>
<dbReference type="InParanoid" id="A0A7G1G4U7"/>
<keyword evidence="3" id="KW-0597">Phosphoprotein</keyword>
<dbReference type="FunCoup" id="A0A7G1G4U7">
    <property type="interactions" value="70"/>
</dbReference>
<evidence type="ECO:0000256" key="3">
    <source>
        <dbReference type="ARBA" id="ARBA00022553"/>
    </source>
</evidence>
<keyword evidence="8" id="KW-0902">Two-component regulatory system</keyword>
<dbReference type="PANTHER" id="PTHR24421">
    <property type="entry name" value="NITRATE/NITRITE SENSOR PROTEIN NARX-RELATED"/>
    <property type="match status" value="1"/>
</dbReference>
<dbReference type="PANTHER" id="PTHR24421:SF10">
    <property type="entry name" value="NITRATE_NITRITE SENSOR PROTEIN NARQ"/>
    <property type="match status" value="1"/>
</dbReference>
<dbReference type="GO" id="GO:0016020">
    <property type="term" value="C:membrane"/>
    <property type="evidence" value="ECO:0007669"/>
    <property type="project" value="InterPro"/>
</dbReference>
<keyword evidence="10" id="KW-0472">Membrane</keyword>
<dbReference type="EC" id="2.7.13.3" evidence="2"/>
<name>A0A7G1G4U7_9BACT</name>
<evidence type="ECO:0000256" key="10">
    <source>
        <dbReference type="SAM" id="Phobius"/>
    </source>
</evidence>
<dbReference type="GO" id="GO:0046983">
    <property type="term" value="F:protein dimerization activity"/>
    <property type="evidence" value="ECO:0007669"/>
    <property type="project" value="InterPro"/>
</dbReference>
<keyword evidence="7" id="KW-0067">ATP-binding</keyword>
<dbReference type="KEGG" id="ocy:OSSY52_17090"/>
<evidence type="ECO:0000256" key="2">
    <source>
        <dbReference type="ARBA" id="ARBA00012438"/>
    </source>
</evidence>
<dbReference type="InterPro" id="IPR050482">
    <property type="entry name" value="Sensor_HK_TwoCompSys"/>
</dbReference>
<feature type="transmembrane region" description="Helical" evidence="10">
    <location>
        <begin position="64"/>
        <end position="90"/>
    </location>
</feature>
<dbReference type="InterPro" id="IPR036890">
    <property type="entry name" value="HATPase_C_sf"/>
</dbReference>
<evidence type="ECO:0000256" key="9">
    <source>
        <dbReference type="SAM" id="Coils"/>
    </source>
</evidence>
<evidence type="ECO:0000256" key="6">
    <source>
        <dbReference type="ARBA" id="ARBA00022777"/>
    </source>
</evidence>
<keyword evidence="13" id="KW-1185">Reference proteome</keyword>
<proteinExistence type="predicted"/>
<evidence type="ECO:0000313" key="13">
    <source>
        <dbReference type="Proteomes" id="UP000516361"/>
    </source>
</evidence>
<protein>
    <recommendedName>
        <fullName evidence="2">histidine kinase</fullName>
        <ecNumber evidence="2">2.7.13.3</ecNumber>
    </recommendedName>
</protein>
<evidence type="ECO:0000313" key="12">
    <source>
        <dbReference type="EMBL" id="BBE31568.1"/>
    </source>
</evidence>
<dbReference type="AlphaFoldDB" id="A0A7G1G4U7"/>
<gene>
    <name evidence="12" type="ORF">OSSY52_17090</name>
</gene>
<dbReference type="Proteomes" id="UP000516361">
    <property type="component" value="Chromosome"/>
</dbReference>
<keyword evidence="10" id="KW-1133">Transmembrane helix</keyword>
<dbReference type="RefSeq" id="WP_190614180.1">
    <property type="nucleotide sequence ID" value="NZ_AP018712.1"/>
</dbReference>
<keyword evidence="10" id="KW-0812">Transmembrane</keyword>
<feature type="domain" description="Signal transduction histidine kinase subgroup 3 dimerisation and phosphoacceptor" evidence="11">
    <location>
        <begin position="186"/>
        <end position="251"/>
    </location>
</feature>
<dbReference type="Pfam" id="PF07730">
    <property type="entry name" value="HisKA_3"/>
    <property type="match status" value="1"/>
</dbReference>
<dbReference type="GO" id="GO:0000155">
    <property type="term" value="F:phosphorelay sensor kinase activity"/>
    <property type="evidence" value="ECO:0007669"/>
    <property type="project" value="InterPro"/>
</dbReference>
<keyword evidence="9" id="KW-0175">Coiled coil</keyword>
<dbReference type="SUPFAM" id="SSF55874">
    <property type="entry name" value="ATPase domain of HSP90 chaperone/DNA topoisomerase II/histidine kinase"/>
    <property type="match status" value="1"/>
</dbReference>
<keyword evidence="4" id="KW-0808">Transferase</keyword>
<feature type="transmembrane region" description="Helical" evidence="10">
    <location>
        <begin position="12"/>
        <end position="44"/>
    </location>
</feature>
<comment type="catalytic activity">
    <reaction evidence="1">
        <text>ATP + protein L-histidine = ADP + protein N-phospho-L-histidine.</text>
        <dbReference type="EC" id="2.7.13.3"/>
    </reaction>
</comment>
<dbReference type="GO" id="GO:0005524">
    <property type="term" value="F:ATP binding"/>
    <property type="evidence" value="ECO:0007669"/>
    <property type="project" value="UniProtKB-KW"/>
</dbReference>
<accession>A0A7G1G4U7</accession>
<evidence type="ECO:0000256" key="7">
    <source>
        <dbReference type="ARBA" id="ARBA00022840"/>
    </source>
</evidence>
<keyword evidence="5" id="KW-0547">Nucleotide-binding</keyword>
<dbReference type="Gene3D" id="1.20.5.1930">
    <property type="match status" value="1"/>
</dbReference>
<dbReference type="Gene3D" id="3.30.565.10">
    <property type="entry name" value="Histidine kinase-like ATPase, C-terminal domain"/>
    <property type="match status" value="1"/>
</dbReference>